<dbReference type="FunFam" id="3.40.50.10990:FF:000002">
    <property type="entry name" value="GTP cyclohydrolase-2"/>
    <property type="match status" value="1"/>
</dbReference>
<dbReference type="NCBIfam" id="TIGR00505">
    <property type="entry name" value="ribA"/>
    <property type="match status" value="1"/>
</dbReference>
<evidence type="ECO:0000256" key="2">
    <source>
        <dbReference type="ARBA" id="ARBA00001936"/>
    </source>
</evidence>
<feature type="region of interest" description="DHBP synthase" evidence="18">
    <location>
        <begin position="1"/>
        <end position="210"/>
    </location>
</feature>
<evidence type="ECO:0000313" key="20">
    <source>
        <dbReference type="EMBL" id="EFH06289.1"/>
    </source>
</evidence>
<feature type="binding site" evidence="18">
    <location>
        <position position="365"/>
    </location>
    <ligand>
        <name>GTP</name>
        <dbReference type="ChEBI" id="CHEBI:37565"/>
    </ligand>
</feature>
<feature type="binding site" evidence="18">
    <location>
        <begin position="37"/>
        <end position="38"/>
    </location>
    <ligand>
        <name>D-ribulose 5-phosphate</name>
        <dbReference type="ChEBI" id="CHEBI:58121"/>
    </ligand>
</feature>
<evidence type="ECO:0000256" key="15">
    <source>
        <dbReference type="ARBA" id="ARBA00023239"/>
    </source>
</evidence>
<comment type="catalytic activity">
    <reaction evidence="1 18">
        <text>D-ribulose 5-phosphate = (2S)-2-hydroxy-3-oxobutyl phosphate + formate + H(+)</text>
        <dbReference type="Rhea" id="RHEA:18457"/>
        <dbReference type="ChEBI" id="CHEBI:15378"/>
        <dbReference type="ChEBI" id="CHEBI:15740"/>
        <dbReference type="ChEBI" id="CHEBI:58121"/>
        <dbReference type="ChEBI" id="CHEBI:58830"/>
        <dbReference type="EC" id="4.1.99.12"/>
    </reaction>
</comment>
<dbReference type="HOGENOM" id="CLU_020273_1_2_9"/>
<feature type="site" description="Essential for DHBP synthase activity" evidence="18">
    <location>
        <position position="135"/>
    </location>
</feature>
<comment type="function">
    <text evidence="18">Catalyzes the conversion of GTP to 2,5-diamino-6-ribosylamino-4(3H)-pyrimidinone 5'-phosphate (DARP), formate and pyrophosphate.</text>
</comment>
<comment type="cofactor">
    <cofactor evidence="2">
        <name>Mn(2+)</name>
        <dbReference type="ChEBI" id="CHEBI:29035"/>
    </cofactor>
</comment>
<sequence>MVFKNNKGVNYMFNTIEEAIEDIKNGKMVIVVDDEGRENEGDLLMAAEMATPESINFMATYGRGLICLPATEKKFKSLNIPLMVRENTDTFQTAFTVTIDGADTLTGISAYERAETVKLFCDENSTSKDFKTPGHIFPLIAKTGGVLVRDGHTEASVDLARLAGFKEIGLICEIMKDDGTMARVDDLMIFKEKHNLKIITIKDLIEYRKINETTIEKVSSAFLPTKYGNFEIIGYRDTYSNEEHIALTYGNINGENTLVRLHSECLTGDVFHSLKCDCGLQLESSMKKIVENGSGVLIYMKQEGRGIGLLNKIKAYKLQEEGYDTVEANLMLGFEEDMRDFYMAAQILKNLNIKSINLLSNNPDKINQLEKYGIKIENRVPINEEINDFNKLYLKTKKDKMGHLLDII</sequence>
<feature type="binding site" evidence="18">
    <location>
        <position position="278"/>
    </location>
    <ligand>
        <name>Zn(2+)</name>
        <dbReference type="ChEBI" id="CHEBI:29105"/>
        <note>catalytic</note>
    </ligand>
</feature>
<dbReference type="NCBIfam" id="NF001591">
    <property type="entry name" value="PRK00393.1"/>
    <property type="match status" value="1"/>
</dbReference>
<comment type="catalytic activity">
    <reaction evidence="17 18">
        <text>GTP + 4 H2O = 2,5-diamino-6-hydroxy-4-(5-phosphoribosylamino)-pyrimidine + formate + 2 phosphate + 3 H(+)</text>
        <dbReference type="Rhea" id="RHEA:23704"/>
        <dbReference type="ChEBI" id="CHEBI:15377"/>
        <dbReference type="ChEBI" id="CHEBI:15378"/>
        <dbReference type="ChEBI" id="CHEBI:15740"/>
        <dbReference type="ChEBI" id="CHEBI:37565"/>
        <dbReference type="ChEBI" id="CHEBI:43474"/>
        <dbReference type="ChEBI" id="CHEBI:58614"/>
        <dbReference type="EC" id="3.5.4.25"/>
    </reaction>
</comment>
<dbReference type="InterPro" id="IPR016299">
    <property type="entry name" value="Riboflavin_synth_RibBA"/>
</dbReference>
<dbReference type="HAMAP" id="MF_00179">
    <property type="entry name" value="RibA"/>
    <property type="match status" value="1"/>
</dbReference>
<feature type="binding site" evidence="18">
    <location>
        <position position="173"/>
    </location>
    <ligand>
        <name>D-ribulose 5-phosphate</name>
        <dbReference type="ChEBI" id="CHEBI:58121"/>
    </ligand>
</feature>
<dbReference type="GO" id="GO:0008270">
    <property type="term" value="F:zinc ion binding"/>
    <property type="evidence" value="ECO:0007669"/>
    <property type="project" value="UniProtKB-UniRule"/>
</dbReference>
<comment type="pathway">
    <text evidence="5 18">Cofactor biosynthesis; riboflavin biosynthesis; 2-hydroxy-3-oxobutyl phosphate from D-ribulose 5-phosphate: step 1/1.</text>
</comment>
<dbReference type="GO" id="GO:0008686">
    <property type="term" value="F:3,4-dihydroxy-2-butanone-4-phosphate synthase activity"/>
    <property type="evidence" value="ECO:0007669"/>
    <property type="project" value="UniProtKB-UniRule"/>
</dbReference>
<keyword evidence="11 18" id="KW-0862">Zinc</keyword>
<evidence type="ECO:0000256" key="1">
    <source>
        <dbReference type="ARBA" id="ARBA00000141"/>
    </source>
</evidence>
<dbReference type="HAMAP" id="MF_01283">
    <property type="entry name" value="RibBA"/>
    <property type="match status" value="1"/>
</dbReference>
<feature type="binding site" evidence="18">
    <location>
        <begin position="303"/>
        <end position="305"/>
    </location>
    <ligand>
        <name>GTP</name>
        <dbReference type="ChEBI" id="CHEBI:37565"/>
    </ligand>
</feature>
<feature type="binding site" evidence="18">
    <location>
        <position position="281"/>
    </location>
    <ligand>
        <name>GTP</name>
        <dbReference type="ChEBI" id="CHEBI:37565"/>
    </ligand>
</feature>
<keyword evidence="16 18" id="KW-0511">Multifunctional enzyme</keyword>
<keyword evidence="9 18" id="KW-0547">Nucleotide-binding</keyword>
<dbReference type="InterPro" id="IPR032677">
    <property type="entry name" value="GTP_cyclohydro_II"/>
</dbReference>
<dbReference type="NCBIfam" id="TIGR00506">
    <property type="entry name" value="ribB"/>
    <property type="match status" value="1"/>
</dbReference>
<dbReference type="NCBIfam" id="NF006803">
    <property type="entry name" value="PRK09311.1"/>
    <property type="match status" value="1"/>
</dbReference>
<dbReference type="PIRSF" id="PIRSF001259">
    <property type="entry name" value="RibA"/>
    <property type="match status" value="1"/>
</dbReference>
<feature type="binding site" evidence="18">
    <location>
        <position position="152"/>
    </location>
    <ligand>
        <name>Mg(2+)</name>
        <dbReference type="ChEBI" id="CHEBI:18420"/>
        <label>2</label>
    </ligand>
</feature>
<dbReference type="GO" id="GO:0005829">
    <property type="term" value="C:cytosol"/>
    <property type="evidence" value="ECO:0007669"/>
    <property type="project" value="TreeGrafter"/>
</dbReference>
<evidence type="ECO:0000256" key="10">
    <source>
        <dbReference type="ARBA" id="ARBA00022801"/>
    </source>
</evidence>
<dbReference type="FunFam" id="3.90.870.10:FF:000001">
    <property type="entry name" value="Riboflavin biosynthesis protein RibBA"/>
    <property type="match status" value="1"/>
</dbReference>
<evidence type="ECO:0000256" key="4">
    <source>
        <dbReference type="ARBA" id="ARBA00004853"/>
    </source>
</evidence>
<dbReference type="InterPro" id="IPR017945">
    <property type="entry name" value="DHBP_synth_RibB-like_a/b_dom"/>
</dbReference>
<dbReference type="EC" id="4.1.99.12" evidence="18"/>
<comment type="caution">
    <text evidence="20">The sequence shown here is derived from an EMBL/GenBank/DDBJ whole genome shotgun (WGS) entry which is preliminary data.</text>
</comment>
<evidence type="ECO:0000256" key="7">
    <source>
        <dbReference type="ARBA" id="ARBA00022619"/>
    </source>
</evidence>
<evidence type="ECO:0000256" key="18">
    <source>
        <dbReference type="HAMAP-Rule" id="MF_01283"/>
    </source>
</evidence>
<protein>
    <recommendedName>
        <fullName evidence="18">Riboflavin biosynthesis protein RibBA</fullName>
    </recommendedName>
    <domain>
        <recommendedName>
            <fullName evidence="18">3,4-dihydroxy-2-butanone 4-phosphate synthase</fullName>
            <shortName evidence="18">DHBP synthase</shortName>
            <ecNumber evidence="18">4.1.99.12</ecNumber>
        </recommendedName>
    </domain>
    <domain>
        <recommendedName>
            <fullName evidence="18">GTP cyclohydrolase-2</fullName>
            <ecNumber evidence="18">3.5.4.25</ecNumber>
        </recommendedName>
        <alternativeName>
            <fullName evidence="18">GTP cyclohydrolase II</fullName>
        </alternativeName>
    </domain>
</protein>
<dbReference type="EMBL" id="ADNX01000061">
    <property type="protein sequence ID" value="EFH06289.1"/>
    <property type="molecule type" value="Genomic_DNA"/>
</dbReference>
<feature type="binding site" evidence="18">
    <location>
        <position position="42"/>
    </location>
    <ligand>
        <name>D-ribulose 5-phosphate</name>
        <dbReference type="ChEBI" id="CHEBI:58121"/>
    </ligand>
</feature>
<dbReference type="Pfam" id="PF00925">
    <property type="entry name" value="GTP_cyclohydro2"/>
    <property type="match status" value="1"/>
</dbReference>
<feature type="region of interest" description="GTP cyclohydrolase II" evidence="18">
    <location>
        <begin position="211"/>
        <end position="408"/>
    </location>
</feature>
<dbReference type="AlphaFoldDB" id="D5Q718"/>
<dbReference type="HAMAP" id="MF_00180">
    <property type="entry name" value="RibB"/>
    <property type="match status" value="1"/>
</dbReference>
<dbReference type="PANTHER" id="PTHR21327:SF18">
    <property type="entry name" value="3,4-DIHYDROXY-2-BUTANONE 4-PHOSPHATE SYNTHASE"/>
    <property type="match status" value="1"/>
</dbReference>
<comment type="pathway">
    <text evidence="4 18">Cofactor biosynthesis; riboflavin biosynthesis; 5-amino-6-(D-ribitylamino)uracil from GTP: step 1/4.</text>
</comment>
<evidence type="ECO:0000259" key="19">
    <source>
        <dbReference type="Pfam" id="PF00925"/>
    </source>
</evidence>
<dbReference type="InterPro" id="IPR000422">
    <property type="entry name" value="DHBP_synthase_RibB"/>
</dbReference>
<name>D5Q718_CLODI</name>
<keyword evidence="15 18" id="KW-0456">Lyase</keyword>
<dbReference type="InterPro" id="IPR000926">
    <property type="entry name" value="RibA"/>
</dbReference>
<dbReference type="UniPathway" id="UPA00275">
    <property type="reaction ID" value="UER00399"/>
</dbReference>
<comment type="similarity">
    <text evidence="6 18">In the N-terminal section; belongs to the DHBP synthase family.</text>
</comment>
<feature type="active site" description="Nucleophile; for GTP cyclohydrolase activity" evidence="18">
    <location>
        <position position="339"/>
    </location>
</feature>
<comment type="similarity">
    <text evidence="18">In the C-terminal section; belongs to the GTP cyclohydrolase II family.</text>
</comment>
<dbReference type="InterPro" id="IPR036144">
    <property type="entry name" value="RibA-like_sf"/>
</dbReference>
<keyword evidence="14 18" id="KW-0464">Manganese</keyword>
<feature type="site" description="Essential for DHBP synthase activity" evidence="18">
    <location>
        <position position="173"/>
    </location>
</feature>
<evidence type="ECO:0000256" key="12">
    <source>
        <dbReference type="ARBA" id="ARBA00022842"/>
    </source>
</evidence>
<evidence type="ECO:0000256" key="8">
    <source>
        <dbReference type="ARBA" id="ARBA00022723"/>
    </source>
</evidence>
<accession>D5Q718</accession>
<evidence type="ECO:0000256" key="14">
    <source>
        <dbReference type="ARBA" id="ARBA00023211"/>
    </source>
</evidence>
<dbReference type="GO" id="GO:0003935">
    <property type="term" value="F:GTP cyclohydrolase II activity"/>
    <property type="evidence" value="ECO:0007669"/>
    <property type="project" value="UniProtKB-UniRule"/>
</dbReference>
<evidence type="ECO:0000256" key="3">
    <source>
        <dbReference type="ARBA" id="ARBA00002284"/>
    </source>
</evidence>
<dbReference type="EC" id="3.5.4.25" evidence="18"/>
<keyword evidence="13 18" id="KW-0342">GTP-binding</keyword>
<keyword evidence="12 18" id="KW-0460">Magnesium</keyword>
<dbReference type="CDD" id="cd00641">
    <property type="entry name" value="GTP_cyclohydro2"/>
    <property type="match status" value="1"/>
</dbReference>
<dbReference type="Pfam" id="PF00926">
    <property type="entry name" value="DHBP_synthase"/>
    <property type="match status" value="1"/>
</dbReference>
<dbReference type="PANTHER" id="PTHR21327">
    <property type="entry name" value="GTP CYCLOHYDROLASE II-RELATED"/>
    <property type="match status" value="1"/>
</dbReference>
<dbReference type="Gene3D" id="3.40.50.10990">
    <property type="entry name" value="GTP cyclohydrolase II"/>
    <property type="match status" value="1"/>
</dbReference>
<feature type="binding site" evidence="18">
    <location>
        <position position="38"/>
    </location>
    <ligand>
        <name>Mg(2+)</name>
        <dbReference type="ChEBI" id="CHEBI:18420"/>
        <label>2</label>
    </ligand>
</feature>
<evidence type="ECO:0000256" key="5">
    <source>
        <dbReference type="ARBA" id="ARBA00004904"/>
    </source>
</evidence>
<evidence type="ECO:0000313" key="21">
    <source>
        <dbReference type="Proteomes" id="UP000003227"/>
    </source>
</evidence>
<comment type="function">
    <text evidence="3 18">Catalyzes the conversion of D-ribulose 5-phosphate to formate and 3,4-dihydroxy-2-butanone 4-phosphate.</text>
</comment>
<feature type="binding site" evidence="18">
    <location>
        <position position="325"/>
    </location>
    <ligand>
        <name>GTP</name>
        <dbReference type="ChEBI" id="CHEBI:37565"/>
    </ligand>
</feature>
<feature type="binding site" evidence="18">
    <location>
        <position position="276"/>
    </location>
    <ligand>
        <name>Zn(2+)</name>
        <dbReference type="ChEBI" id="CHEBI:29105"/>
        <note>catalytic</note>
    </ligand>
</feature>
<dbReference type="GO" id="GO:0009231">
    <property type="term" value="P:riboflavin biosynthetic process"/>
    <property type="evidence" value="ECO:0007669"/>
    <property type="project" value="UniProtKB-UniRule"/>
</dbReference>
<keyword evidence="7 18" id="KW-0686">Riboflavin biosynthesis</keyword>
<feature type="domain" description="GTP cyclohydrolase II" evidence="19">
    <location>
        <begin position="217"/>
        <end position="381"/>
    </location>
</feature>
<gene>
    <name evidence="18" type="primary">ribBA</name>
    <name evidence="20" type="synonym">ribB</name>
    <name evidence="20" type="ORF">HMPREF0220_2700</name>
</gene>
<feature type="binding site" evidence="18">
    <location>
        <begin position="149"/>
        <end position="153"/>
    </location>
    <ligand>
        <name>D-ribulose 5-phosphate</name>
        <dbReference type="ChEBI" id="CHEBI:58121"/>
    </ligand>
</feature>
<keyword evidence="8 18" id="KW-0479">Metal-binding</keyword>
<organism evidence="20 21">
    <name type="scientific">Clostridioides difficile NAP08</name>
    <dbReference type="NCBI Taxonomy" id="525259"/>
    <lineage>
        <taxon>Bacteria</taxon>
        <taxon>Bacillati</taxon>
        <taxon>Bacillota</taxon>
        <taxon>Clostridia</taxon>
        <taxon>Peptostreptococcales</taxon>
        <taxon>Peptostreptococcaceae</taxon>
        <taxon>Clostridioides</taxon>
    </lineage>
</organism>
<evidence type="ECO:0000256" key="13">
    <source>
        <dbReference type="ARBA" id="ARBA00023134"/>
    </source>
</evidence>
<feature type="binding site" evidence="18">
    <location>
        <begin position="260"/>
        <end position="264"/>
    </location>
    <ligand>
        <name>GTP</name>
        <dbReference type="ChEBI" id="CHEBI:37565"/>
    </ligand>
</feature>
<feature type="binding site" evidence="18">
    <location>
        <position position="360"/>
    </location>
    <ligand>
        <name>GTP</name>
        <dbReference type="ChEBI" id="CHEBI:37565"/>
    </ligand>
</feature>
<dbReference type="Gene3D" id="3.90.870.10">
    <property type="entry name" value="DHBP synthase"/>
    <property type="match status" value="1"/>
</dbReference>
<dbReference type="GO" id="GO:0030145">
    <property type="term" value="F:manganese ion binding"/>
    <property type="evidence" value="ECO:0007669"/>
    <property type="project" value="UniProtKB-UniRule"/>
</dbReference>
<dbReference type="SUPFAM" id="SSF55821">
    <property type="entry name" value="YrdC/RibB"/>
    <property type="match status" value="1"/>
</dbReference>
<evidence type="ECO:0000256" key="17">
    <source>
        <dbReference type="ARBA" id="ARBA00049295"/>
    </source>
</evidence>
<keyword evidence="10 18" id="KW-0378">Hydrolase</keyword>
<dbReference type="Proteomes" id="UP000003227">
    <property type="component" value="Unassembled WGS sequence"/>
</dbReference>
<feature type="binding site" evidence="18">
    <location>
        <position position="265"/>
    </location>
    <ligand>
        <name>Zn(2+)</name>
        <dbReference type="ChEBI" id="CHEBI:29105"/>
        <note>catalytic</note>
    </ligand>
</feature>
<comment type="cofactor">
    <cofactor evidence="18">
        <name>Mg(2+)</name>
        <dbReference type="ChEBI" id="CHEBI:18420"/>
    </cofactor>
    <cofactor evidence="18">
        <name>Mn(2+)</name>
        <dbReference type="ChEBI" id="CHEBI:29035"/>
    </cofactor>
    <text evidence="18">Binds 2 divalent metal cations per subunit. Magnesium or manganese.</text>
</comment>
<evidence type="ECO:0000256" key="11">
    <source>
        <dbReference type="ARBA" id="ARBA00022833"/>
    </source>
</evidence>
<feature type="active site" description="Proton acceptor; for GTP cyclohydrolase activity" evidence="18">
    <location>
        <position position="337"/>
    </location>
</feature>
<comment type="cofactor">
    <cofactor evidence="18">
        <name>Zn(2+)</name>
        <dbReference type="ChEBI" id="CHEBI:29105"/>
    </cofactor>
    <text evidence="18">Binds 1 zinc ion per subunit.</text>
</comment>
<evidence type="ECO:0000256" key="9">
    <source>
        <dbReference type="ARBA" id="ARBA00022741"/>
    </source>
</evidence>
<dbReference type="SUPFAM" id="SSF142695">
    <property type="entry name" value="RibA-like"/>
    <property type="match status" value="1"/>
</dbReference>
<proteinExistence type="inferred from homology"/>
<evidence type="ECO:0000256" key="6">
    <source>
        <dbReference type="ARBA" id="ARBA00005520"/>
    </source>
</evidence>
<dbReference type="GO" id="GO:0005525">
    <property type="term" value="F:GTP binding"/>
    <property type="evidence" value="ECO:0007669"/>
    <property type="project" value="UniProtKB-KW"/>
</dbReference>
<evidence type="ECO:0000256" key="16">
    <source>
        <dbReference type="ARBA" id="ARBA00023268"/>
    </source>
</evidence>
<feature type="binding site" evidence="18">
    <location>
        <position position="38"/>
    </location>
    <ligand>
        <name>Mg(2+)</name>
        <dbReference type="ChEBI" id="CHEBI:18420"/>
        <label>1</label>
    </ligand>
</feature>
<reference evidence="20 21" key="1">
    <citation type="submission" date="2010-05" db="EMBL/GenBank/DDBJ databases">
        <authorList>
            <person name="Qin X."/>
            <person name="Bachman B."/>
            <person name="Battles P."/>
            <person name="Bell A."/>
            <person name="Bess C."/>
            <person name="Bickham C."/>
            <person name="Chaboub L."/>
            <person name="Chen D."/>
            <person name="Coyle M."/>
            <person name="Deiros D.R."/>
            <person name="Dinh H."/>
            <person name="Forbes L."/>
            <person name="Fowler G."/>
            <person name="Francisco L."/>
            <person name="Fu Q."/>
            <person name="Gubbala S."/>
            <person name="Hale W."/>
            <person name="Han Y."/>
            <person name="Hemphill L."/>
            <person name="Highlander S.K."/>
            <person name="Hirani K."/>
            <person name="Hogues M."/>
            <person name="Jackson L."/>
            <person name="Jakkamsetti A."/>
            <person name="Javaid M."/>
            <person name="Jiang H."/>
            <person name="Korchina V."/>
            <person name="Kovar C."/>
            <person name="Lara F."/>
            <person name="Lee S."/>
            <person name="Mata R."/>
            <person name="Mathew T."/>
            <person name="Moen C."/>
            <person name="Morales K."/>
            <person name="Munidasa M."/>
            <person name="Nazareth L."/>
            <person name="Ngo R."/>
            <person name="Nguyen L."/>
            <person name="Okwuonu G."/>
            <person name="Ongeri F."/>
            <person name="Patil S."/>
            <person name="Petrosino J."/>
            <person name="Pham C."/>
            <person name="Pham P."/>
            <person name="Pu L.-L."/>
            <person name="Puazo M."/>
            <person name="Raj R."/>
            <person name="Reid J."/>
            <person name="Rouhana J."/>
            <person name="Saada N."/>
            <person name="Shang Y."/>
            <person name="Simmons D."/>
            <person name="Thornton R."/>
            <person name="Warren J."/>
            <person name="Weissenberger G."/>
            <person name="Zhang J."/>
            <person name="Zhang L."/>
            <person name="Zhou C."/>
            <person name="Zhu D."/>
            <person name="Muzny D."/>
            <person name="Worley K."/>
            <person name="Gibbs R."/>
        </authorList>
    </citation>
    <scope>NUCLEOTIDE SEQUENCE [LARGE SCALE GENOMIC DNA]</scope>
    <source>
        <strain evidence="20 21">NAP08</strain>
    </source>
</reference>
<dbReference type="GO" id="GO:0000287">
    <property type="term" value="F:magnesium ion binding"/>
    <property type="evidence" value="ECO:0007669"/>
    <property type="project" value="UniProtKB-UniRule"/>
</dbReference>